<dbReference type="PANTHER" id="PTHR22406">
    <property type="entry name" value="NASCENT POLYPEPTIDE-ASSOCIATED COMPLEX SUBUNIT ALPHA, MUSCLE-SPECIFIC FORM"/>
    <property type="match status" value="1"/>
</dbReference>
<accession>A0A2Y9QT71</accession>
<keyword evidence="4" id="KW-1185">Reference proteome</keyword>
<dbReference type="InterPro" id="IPR026179">
    <property type="entry name" value="Slain"/>
</dbReference>
<feature type="region of interest" description="Disordered" evidence="3">
    <location>
        <begin position="139"/>
        <end position="253"/>
    </location>
</feature>
<organism evidence="4 5">
    <name type="scientific">Trichechus manatus latirostris</name>
    <name type="common">Florida manatee</name>
    <dbReference type="NCBI Taxonomy" id="127582"/>
    <lineage>
        <taxon>Eukaryota</taxon>
        <taxon>Metazoa</taxon>
        <taxon>Chordata</taxon>
        <taxon>Craniata</taxon>
        <taxon>Vertebrata</taxon>
        <taxon>Euteleostomi</taxon>
        <taxon>Mammalia</taxon>
        <taxon>Eutheria</taxon>
        <taxon>Afrotheria</taxon>
        <taxon>Sirenia</taxon>
        <taxon>Trichechidae</taxon>
        <taxon>Trichechus</taxon>
    </lineage>
</organism>
<evidence type="ECO:0000313" key="4">
    <source>
        <dbReference type="Proteomes" id="UP000248480"/>
    </source>
</evidence>
<dbReference type="AlphaFoldDB" id="A0A2Y9QT71"/>
<dbReference type="GeneID" id="101345184"/>
<dbReference type="PANTHER" id="PTHR22406:SF2">
    <property type="entry name" value="SLAIN MOTIF-CONTAINING PROTEIN 1"/>
    <property type="match status" value="1"/>
</dbReference>
<evidence type="ECO:0000256" key="1">
    <source>
        <dbReference type="ARBA" id="ARBA00006652"/>
    </source>
</evidence>
<dbReference type="GO" id="GO:0035371">
    <property type="term" value="C:microtubule plus-end"/>
    <property type="evidence" value="ECO:0007669"/>
    <property type="project" value="TreeGrafter"/>
</dbReference>
<dbReference type="GO" id="GO:0007020">
    <property type="term" value="P:microtubule nucleation"/>
    <property type="evidence" value="ECO:0007669"/>
    <property type="project" value="TreeGrafter"/>
</dbReference>
<feature type="compositionally biased region" description="Low complexity" evidence="3">
    <location>
        <begin position="94"/>
        <end position="103"/>
    </location>
</feature>
<feature type="compositionally biased region" description="Low complexity" evidence="3">
    <location>
        <begin position="139"/>
        <end position="155"/>
    </location>
</feature>
<dbReference type="GO" id="GO:0031116">
    <property type="term" value="P:positive regulation of microtubule polymerization"/>
    <property type="evidence" value="ECO:0007669"/>
    <property type="project" value="TreeGrafter"/>
</dbReference>
<dbReference type="CTD" id="122060"/>
<dbReference type="Pfam" id="PF15301">
    <property type="entry name" value="SLAIN"/>
    <property type="match status" value="1"/>
</dbReference>
<keyword evidence="2" id="KW-0175">Coiled coil</keyword>
<comment type="similarity">
    <text evidence="1">Belongs to the SLAIN motif-containing family.</text>
</comment>
<sequence length="364" mass="40319">MSPLQWCRHVLDNPTPEMEAARRSLCFRLEQASRWQNLFSSAVSLAFPYSPVARLSPYNNGINTPSFSKTSNKAILTPERTGYTSRGSPLSPQSSIDSELSTSELEDDSISMGYKLQDLTDVQIMARLQEESLRQDYASTSASVSRHSSSVSLSSGKKGTCSDQEYDRYSLEDEEEFDHLPPPQPRLPRCSPFQRGIPHSQTFSSIRECRRSPSSQYYPSNNYQQQQYYSPQAQTPDQQSNRSNGVPSPGQLQHRVHSVGHFPVSVRQPLKATAYVSPTVQGSSNMPLSNGLQLYSNTGIPTPNKPAASGIMGRSALPRPSLAINGSNLPRSKIAQPVRSFLQPPKPLSSLSTLRDGNWRDGCY</sequence>
<feature type="compositionally biased region" description="Polar residues" evidence="3">
    <location>
        <begin position="233"/>
        <end position="246"/>
    </location>
</feature>
<gene>
    <name evidence="5" type="primary">SLAIN1</name>
</gene>
<name>A0A2Y9QT71_TRIMA</name>
<evidence type="ECO:0000313" key="5">
    <source>
        <dbReference type="RefSeq" id="XP_023582473.1"/>
    </source>
</evidence>
<feature type="compositionally biased region" description="Polar residues" evidence="3">
    <location>
        <begin position="82"/>
        <end position="93"/>
    </location>
</feature>
<feature type="compositionally biased region" description="Low complexity" evidence="3">
    <location>
        <begin position="212"/>
        <end position="232"/>
    </location>
</feature>
<evidence type="ECO:0000256" key="2">
    <source>
        <dbReference type="ARBA" id="ARBA00023054"/>
    </source>
</evidence>
<reference evidence="5" key="1">
    <citation type="submission" date="2025-08" db="UniProtKB">
        <authorList>
            <consortium name="RefSeq"/>
        </authorList>
    </citation>
    <scope>IDENTIFICATION</scope>
</reference>
<dbReference type="RefSeq" id="XP_023582473.1">
    <property type="nucleotide sequence ID" value="XM_023726705.1"/>
</dbReference>
<dbReference type="Proteomes" id="UP000248480">
    <property type="component" value="Unplaced"/>
</dbReference>
<dbReference type="GO" id="GO:0031122">
    <property type="term" value="P:cytoplasmic microtubule organization"/>
    <property type="evidence" value="ECO:0007669"/>
    <property type="project" value="TreeGrafter"/>
</dbReference>
<dbReference type="KEGG" id="tmu:101345184"/>
<proteinExistence type="inferred from homology"/>
<evidence type="ECO:0000256" key="3">
    <source>
        <dbReference type="SAM" id="MobiDB-lite"/>
    </source>
</evidence>
<feature type="region of interest" description="Disordered" evidence="3">
    <location>
        <begin position="79"/>
        <end position="107"/>
    </location>
</feature>
<protein>
    <submittedName>
        <fullName evidence="5">SLAIN motif-containing protein 1 isoform X1</fullName>
    </submittedName>
</protein>